<dbReference type="EMBL" id="AZLZ01002881">
    <property type="protein sequence ID" value="ETJ11215.1"/>
    <property type="molecule type" value="Genomic_DNA"/>
</dbReference>
<accession>W1W2E1</accession>
<evidence type="ECO:0000313" key="2">
    <source>
        <dbReference type="Proteomes" id="UP000018853"/>
    </source>
</evidence>
<organism evidence="1 2">
    <name type="scientific">Escherichia coli DORA_A_5_14_21</name>
    <dbReference type="NCBI Taxonomy" id="1403943"/>
    <lineage>
        <taxon>Bacteria</taxon>
        <taxon>Pseudomonadati</taxon>
        <taxon>Pseudomonadota</taxon>
        <taxon>Gammaproteobacteria</taxon>
        <taxon>Enterobacterales</taxon>
        <taxon>Enterobacteriaceae</taxon>
        <taxon>Escherichia</taxon>
    </lineage>
</organism>
<dbReference type="PATRIC" id="fig|1403943.3.peg.5126"/>
<dbReference type="Proteomes" id="UP000018853">
    <property type="component" value="Unassembled WGS sequence"/>
</dbReference>
<evidence type="ECO:0000313" key="1">
    <source>
        <dbReference type="EMBL" id="ETJ11215.1"/>
    </source>
</evidence>
<protein>
    <submittedName>
        <fullName evidence="1">Uncharacterized protein</fullName>
    </submittedName>
</protein>
<dbReference type="AlphaFoldDB" id="W1W2E1"/>
<gene>
    <name evidence="1" type="ORF">Q609_ECAC02881G0005</name>
</gene>
<comment type="caution">
    <text evidence="1">The sequence shown here is derived from an EMBL/GenBank/DDBJ whole genome shotgun (WGS) entry which is preliminary data.</text>
</comment>
<sequence length="275" mass="31953">MYKTSTNQRIQPIVISLISGLKARFSLCDHDIIFYGNSKGATIAIDYISFFPNSYFFIDIPQLDLYNKSHNALFKFTLGEDARNYYVFKETLSSLKNEKVYYSFAENDHDSSRSIPMRNFPGINVSMLKDMGHSGSAIELVKKNFAKIFQLITEKNAINRPNVNINYSFKNGKLYVDRVLPAFDKQQKADQVYAEIKFQPITQSPRQALSVSLNKHFDHILHVYWKHGFDILNHLDQGEYIISLHVYYNFDEFIYPLNKRIIVHSNNISIINHEG</sequence>
<name>W1W2E1_ECOLX</name>
<proteinExistence type="predicted"/>
<reference evidence="1 2" key="1">
    <citation type="submission" date="2013-12" db="EMBL/GenBank/DDBJ databases">
        <title>A Varibaculum cambriense genome reconstructed from a premature infant gut community with otherwise low bacterial novelty that shifts toward anaerobic metabolism during the third week of life.</title>
        <authorList>
            <person name="Brown C.T."/>
            <person name="Sharon I."/>
            <person name="Thomas B.C."/>
            <person name="Castelle C.J."/>
            <person name="Morowitz M.J."/>
            <person name="Banfield J.F."/>
        </authorList>
    </citation>
    <scope>NUCLEOTIDE SEQUENCE [LARGE SCALE GENOMIC DNA]</scope>
    <source>
        <strain evidence="2">DORA_A_5_14_21</strain>
    </source>
</reference>